<feature type="compositionally biased region" description="Basic and acidic residues" evidence="1">
    <location>
        <begin position="53"/>
        <end position="62"/>
    </location>
</feature>
<dbReference type="AlphaFoldDB" id="A0AAW1WA51"/>
<reference evidence="2 3" key="1">
    <citation type="journal article" date="2023" name="G3 (Bethesda)">
        <title>A chromosome-length genome assembly and annotation of blackberry (Rubus argutus, cv. 'Hillquist').</title>
        <authorList>
            <person name="Bruna T."/>
            <person name="Aryal R."/>
            <person name="Dudchenko O."/>
            <person name="Sargent D.J."/>
            <person name="Mead D."/>
            <person name="Buti M."/>
            <person name="Cavallini A."/>
            <person name="Hytonen T."/>
            <person name="Andres J."/>
            <person name="Pham M."/>
            <person name="Weisz D."/>
            <person name="Mascagni F."/>
            <person name="Usai G."/>
            <person name="Natali L."/>
            <person name="Bassil N."/>
            <person name="Fernandez G.E."/>
            <person name="Lomsadze A."/>
            <person name="Armour M."/>
            <person name="Olukolu B."/>
            <person name="Poorten T."/>
            <person name="Britton C."/>
            <person name="Davik J."/>
            <person name="Ashrafi H."/>
            <person name="Aiden E.L."/>
            <person name="Borodovsky M."/>
            <person name="Worthington M."/>
        </authorList>
    </citation>
    <scope>NUCLEOTIDE SEQUENCE [LARGE SCALE GENOMIC DNA]</scope>
    <source>
        <strain evidence="2">PI 553951</strain>
    </source>
</reference>
<protein>
    <submittedName>
        <fullName evidence="2">Uncharacterized protein</fullName>
    </submittedName>
</protein>
<name>A0AAW1WA51_RUBAR</name>
<dbReference type="PANTHER" id="PTHR33671:SF1">
    <property type="entry name" value="DUF688 FAMILY PROTEIN"/>
    <property type="match status" value="1"/>
</dbReference>
<dbReference type="Proteomes" id="UP001457282">
    <property type="component" value="Unassembled WGS sequence"/>
</dbReference>
<feature type="region of interest" description="Disordered" evidence="1">
    <location>
        <begin position="1"/>
        <end position="66"/>
    </location>
</feature>
<dbReference type="EMBL" id="JBEDUW010000006">
    <property type="protein sequence ID" value="KAK9920369.1"/>
    <property type="molecule type" value="Genomic_DNA"/>
</dbReference>
<dbReference type="Pfam" id="PF05097">
    <property type="entry name" value="DUF688"/>
    <property type="match status" value="1"/>
</dbReference>
<evidence type="ECO:0000313" key="2">
    <source>
        <dbReference type="EMBL" id="KAK9920369.1"/>
    </source>
</evidence>
<keyword evidence="3" id="KW-1185">Reference proteome</keyword>
<feature type="compositionally biased region" description="Low complexity" evidence="1">
    <location>
        <begin position="17"/>
        <end position="29"/>
    </location>
</feature>
<evidence type="ECO:0000256" key="1">
    <source>
        <dbReference type="SAM" id="MobiDB-lite"/>
    </source>
</evidence>
<gene>
    <name evidence="2" type="ORF">M0R45_028924</name>
</gene>
<dbReference type="InterPro" id="IPR007789">
    <property type="entry name" value="DUF688"/>
</dbReference>
<dbReference type="PANTHER" id="PTHR33671">
    <property type="entry name" value="N-METHYLTRANSFERASE, PUTATIVE (DUF688)-RELATED"/>
    <property type="match status" value="1"/>
</dbReference>
<organism evidence="2 3">
    <name type="scientific">Rubus argutus</name>
    <name type="common">Southern blackberry</name>
    <dbReference type="NCBI Taxonomy" id="59490"/>
    <lineage>
        <taxon>Eukaryota</taxon>
        <taxon>Viridiplantae</taxon>
        <taxon>Streptophyta</taxon>
        <taxon>Embryophyta</taxon>
        <taxon>Tracheophyta</taxon>
        <taxon>Spermatophyta</taxon>
        <taxon>Magnoliopsida</taxon>
        <taxon>eudicotyledons</taxon>
        <taxon>Gunneridae</taxon>
        <taxon>Pentapetalae</taxon>
        <taxon>rosids</taxon>
        <taxon>fabids</taxon>
        <taxon>Rosales</taxon>
        <taxon>Rosaceae</taxon>
        <taxon>Rosoideae</taxon>
        <taxon>Rosoideae incertae sedis</taxon>
        <taxon>Rubus</taxon>
    </lineage>
</organism>
<comment type="caution">
    <text evidence="2">The sequence shown here is derived from an EMBL/GenBank/DDBJ whole genome shotgun (WGS) entry which is preliminary data.</text>
</comment>
<sequence>MLNFNVPLLSTRRPGNSSSTSLHGRSLSTSEDRVPFSWEQAPGKSKYPNNTSDDNHDGDTPRPKLPPGWWHWHRPLETTNVVVPDKENEQALHDHDDGCDGDVDEDLRAFDYNNLEDVDYNNEAFSDAIDVFSLSEAIDIVEKKAQREHGRIDTLKLKLQEAREMDQLSPNFIIERFLPDAAALAASSALNLSVSQISSNEKLCYPWNYPEPEACVSRTVSQSYSSHKGCGFFPWRMKQHKLCGIKSPVVSSQQTQFSVKHKKNIDHKHKLATRFSSA</sequence>
<evidence type="ECO:0000313" key="3">
    <source>
        <dbReference type="Proteomes" id="UP001457282"/>
    </source>
</evidence>
<proteinExistence type="predicted"/>
<accession>A0AAW1WA51</accession>